<keyword evidence="6 10" id="KW-0676">Redox-active center</keyword>
<dbReference type="SUPFAM" id="SSF51905">
    <property type="entry name" value="FAD/NAD(P)-binding domain"/>
    <property type="match status" value="1"/>
</dbReference>
<feature type="disulfide bond" description="Redox-active" evidence="9">
    <location>
        <begin position="42"/>
        <end position="47"/>
    </location>
</feature>
<protein>
    <submittedName>
        <fullName evidence="13">Glutathione reductase</fullName>
        <ecNumber evidence="13">1.8.1.7</ecNumber>
    </submittedName>
</protein>
<keyword evidence="5" id="KW-1015">Disulfide bond</keyword>
<comment type="similarity">
    <text evidence="1 10">Belongs to the class-I pyridine nucleotide-disulfide oxidoreductase family.</text>
</comment>
<evidence type="ECO:0000256" key="1">
    <source>
        <dbReference type="ARBA" id="ARBA00007532"/>
    </source>
</evidence>
<reference evidence="13 14" key="1">
    <citation type="journal article" date="2015" name="Phytopathology">
        <title>Genomes of Candidatus Liberibacter solanacearum haplotype A from New Zealand and the USA suggest significant genome plasticity in the species.</title>
        <authorList>
            <person name="Thompson S.M."/>
            <person name="Johnson C.P."/>
            <person name="Lu A.Y."/>
            <person name="Frampton R.A."/>
            <person name="Sullivan K.L."/>
            <person name="Fiers M.W."/>
            <person name="Crowhurst R.N."/>
            <person name="Pitman A.R."/>
            <person name="Scott I."/>
            <person name="Gudmestad N.C."/>
            <person name="Smith G.R."/>
        </authorList>
    </citation>
    <scope>NUCLEOTIDE SEQUENCE [LARGE SCALE GENOMIC DNA]</scope>
    <source>
        <strain evidence="13 14">LsoNZ1</strain>
    </source>
</reference>
<dbReference type="GO" id="GO:0050660">
    <property type="term" value="F:flavin adenine dinucleotide binding"/>
    <property type="evidence" value="ECO:0007669"/>
    <property type="project" value="InterPro"/>
</dbReference>
<dbReference type="PROSITE" id="PS00076">
    <property type="entry name" value="PYRIDINE_REDOX_1"/>
    <property type="match status" value="1"/>
</dbReference>
<dbReference type="Proteomes" id="UP000033731">
    <property type="component" value="Unassembled WGS sequence"/>
</dbReference>
<dbReference type="Pfam" id="PF07992">
    <property type="entry name" value="Pyr_redox_2"/>
    <property type="match status" value="1"/>
</dbReference>
<evidence type="ECO:0000256" key="10">
    <source>
        <dbReference type="RuleBase" id="RU003691"/>
    </source>
</evidence>
<dbReference type="EC" id="1.8.1.7" evidence="13"/>
<evidence type="ECO:0000256" key="8">
    <source>
        <dbReference type="PIRSR" id="PIRSR000350-3"/>
    </source>
</evidence>
<dbReference type="RefSeq" id="WP_034442847.1">
    <property type="nucleotide sequence ID" value="NZ_JMTK01000001.1"/>
</dbReference>
<keyword evidence="8" id="KW-0520">NAD</keyword>
<evidence type="ECO:0000256" key="9">
    <source>
        <dbReference type="PIRSR" id="PIRSR000350-4"/>
    </source>
</evidence>
<dbReference type="AlphaFoldDB" id="A0A094Z0X6"/>
<keyword evidence="4 10" id="KW-0560">Oxidoreductase</keyword>
<keyword evidence="2 10" id="KW-0285">Flavoprotein</keyword>
<comment type="cofactor">
    <cofactor evidence="8">
        <name>FAD</name>
        <dbReference type="ChEBI" id="CHEBI:57692"/>
    </cofactor>
    <text evidence="8">Binds 1 FAD per subunit.</text>
</comment>
<evidence type="ECO:0000259" key="12">
    <source>
        <dbReference type="Pfam" id="PF07992"/>
    </source>
</evidence>
<dbReference type="InterPro" id="IPR046952">
    <property type="entry name" value="GSHR/TRXR-like"/>
</dbReference>
<evidence type="ECO:0000313" key="13">
    <source>
        <dbReference type="EMBL" id="KJZ82563.1"/>
    </source>
</evidence>
<dbReference type="Gene3D" id="3.50.50.60">
    <property type="entry name" value="FAD/NAD(P)-binding domain"/>
    <property type="match status" value="2"/>
</dbReference>
<keyword evidence="8" id="KW-0547">Nucleotide-binding</keyword>
<proteinExistence type="inferred from homology"/>
<evidence type="ECO:0000256" key="4">
    <source>
        <dbReference type="ARBA" id="ARBA00023002"/>
    </source>
</evidence>
<feature type="binding site" evidence="8">
    <location>
        <position position="303"/>
    </location>
    <ligand>
        <name>FAD</name>
        <dbReference type="ChEBI" id="CHEBI:57692"/>
    </ligand>
</feature>
<dbReference type="GO" id="GO:0005829">
    <property type="term" value="C:cytosol"/>
    <property type="evidence" value="ECO:0007669"/>
    <property type="project" value="TreeGrafter"/>
</dbReference>
<dbReference type="PANTHER" id="PTHR42737:SF2">
    <property type="entry name" value="GLUTATHIONE REDUCTASE"/>
    <property type="match status" value="1"/>
</dbReference>
<evidence type="ECO:0000256" key="6">
    <source>
        <dbReference type="ARBA" id="ARBA00023284"/>
    </source>
</evidence>
<dbReference type="GO" id="GO:0004362">
    <property type="term" value="F:glutathione-disulfide reductase (NADPH) activity"/>
    <property type="evidence" value="ECO:0007669"/>
    <property type="project" value="UniProtKB-EC"/>
</dbReference>
<feature type="active site" description="Proton acceptor" evidence="7">
    <location>
        <position position="436"/>
    </location>
</feature>
<keyword evidence="14" id="KW-1185">Reference proteome</keyword>
<evidence type="ECO:0000256" key="5">
    <source>
        <dbReference type="ARBA" id="ARBA00023157"/>
    </source>
</evidence>
<accession>A0A094Z0X6</accession>
<evidence type="ECO:0000256" key="2">
    <source>
        <dbReference type="ARBA" id="ARBA00022630"/>
    </source>
</evidence>
<dbReference type="InterPro" id="IPR016156">
    <property type="entry name" value="FAD/NAD-linked_Rdtase_dimer_sf"/>
</dbReference>
<dbReference type="PRINTS" id="PR00411">
    <property type="entry name" value="PNDRDTASEI"/>
</dbReference>
<name>A0A094Z0X6_9HYPH</name>
<dbReference type="PRINTS" id="PR00368">
    <property type="entry name" value="FADPNR"/>
</dbReference>
<dbReference type="InterPro" id="IPR036188">
    <property type="entry name" value="FAD/NAD-bd_sf"/>
</dbReference>
<feature type="binding site" evidence="8">
    <location>
        <position position="262"/>
    </location>
    <ligand>
        <name>NAD(+)</name>
        <dbReference type="ChEBI" id="CHEBI:57540"/>
    </ligand>
</feature>
<dbReference type="SUPFAM" id="SSF55424">
    <property type="entry name" value="FAD/NAD-linked reductases, dimerisation (C-terminal) domain"/>
    <property type="match status" value="1"/>
</dbReference>
<evidence type="ECO:0000256" key="3">
    <source>
        <dbReference type="ARBA" id="ARBA00022827"/>
    </source>
</evidence>
<dbReference type="NCBIfam" id="NF004776">
    <property type="entry name" value="PRK06116.1"/>
    <property type="match status" value="1"/>
</dbReference>
<evidence type="ECO:0000256" key="7">
    <source>
        <dbReference type="PIRSR" id="PIRSR000350-2"/>
    </source>
</evidence>
<feature type="domain" description="FAD/NAD(P)-binding" evidence="12">
    <location>
        <begin position="5"/>
        <end position="317"/>
    </location>
</feature>
<feature type="binding site" evidence="8">
    <location>
        <position position="51"/>
    </location>
    <ligand>
        <name>FAD</name>
        <dbReference type="ChEBI" id="CHEBI:57692"/>
    </ligand>
</feature>
<sequence>MLYEYDLIVIGAGSSGVRSARLAAQLGKKVAICEEYRVGGTCVIRGCVPKKLMLYASQYSDHFEDSKGFGWSVGYQSFDWSSLITEQDKELSRLESFYHDRLDSAGVEILKSRAILSSPHEVYLVNVDRTITAQYIVVATGGSPDRMDFEGCNLCITSEEVFSLESLPQSILIVGGGYIAVEFACIFNALGSKTTLVTRGNSILSRFDVDMRQGLTEIMNSKGIRIISNNTPKSVFSESGHLKSILESEEIIMTDQVMLAVGRKPRTMDIGLDKLGVAMDANGFIVTDRYSRTNIDSIFAFGDISSQAQLTPVAIHAAACFVETVFKDNPTSPDYDLIPTAVFSQPEISSVGLTEEEATHQFPRLEIYKTKFFPIKSFLSKRFEHTIMKIIVNADNRKVLGVHILGSESSEIIQVLGICLKAGCVKEDFDRCMAVHPTATEELVTMYHPSYLIEEGIKKNI</sequence>
<evidence type="ECO:0000313" key="14">
    <source>
        <dbReference type="Proteomes" id="UP000033731"/>
    </source>
</evidence>
<dbReference type="InterPro" id="IPR004099">
    <property type="entry name" value="Pyr_nucl-diS_OxRdtase_dimer"/>
</dbReference>
<dbReference type="GO" id="GO:0034599">
    <property type="term" value="P:cellular response to oxidative stress"/>
    <property type="evidence" value="ECO:0007669"/>
    <property type="project" value="TreeGrafter"/>
</dbReference>
<organism evidence="13 14">
    <name type="scientific">Candidatus Liberibacter solanacearum</name>
    <dbReference type="NCBI Taxonomy" id="556287"/>
    <lineage>
        <taxon>Bacteria</taxon>
        <taxon>Pseudomonadati</taxon>
        <taxon>Pseudomonadota</taxon>
        <taxon>Alphaproteobacteria</taxon>
        <taxon>Hyphomicrobiales</taxon>
        <taxon>Rhizobiaceae</taxon>
        <taxon>Liberibacter</taxon>
    </lineage>
</organism>
<dbReference type="GO" id="GO:0006749">
    <property type="term" value="P:glutathione metabolic process"/>
    <property type="evidence" value="ECO:0007669"/>
    <property type="project" value="TreeGrafter"/>
</dbReference>
<dbReference type="EMBL" id="JMTK01000001">
    <property type="protein sequence ID" value="KJZ82563.1"/>
    <property type="molecule type" value="Genomic_DNA"/>
</dbReference>
<dbReference type="InterPro" id="IPR023753">
    <property type="entry name" value="FAD/NAD-binding_dom"/>
</dbReference>
<dbReference type="Gene3D" id="3.30.390.30">
    <property type="match status" value="1"/>
</dbReference>
<comment type="caution">
    <text evidence="13">The sequence shown here is derived from an EMBL/GenBank/DDBJ whole genome shotgun (WGS) entry which is preliminary data.</text>
</comment>
<gene>
    <name evidence="13" type="ORF">DJ66_0171</name>
</gene>
<feature type="domain" description="Pyridine nucleotide-disulphide oxidoreductase dimerisation" evidence="11">
    <location>
        <begin position="338"/>
        <end position="446"/>
    </location>
</feature>
<dbReference type="PANTHER" id="PTHR42737">
    <property type="entry name" value="GLUTATHIONE REDUCTASE"/>
    <property type="match status" value="1"/>
</dbReference>
<dbReference type="InterPro" id="IPR001100">
    <property type="entry name" value="Pyr_nuc-diS_OxRdtase"/>
</dbReference>
<dbReference type="PATRIC" id="fig|556287.8.peg.137"/>
<dbReference type="GO" id="GO:0045454">
    <property type="term" value="P:cell redox homeostasis"/>
    <property type="evidence" value="ECO:0007669"/>
    <property type="project" value="InterPro"/>
</dbReference>
<feature type="binding site" evidence="8">
    <location>
        <begin position="175"/>
        <end position="182"/>
    </location>
    <ligand>
        <name>NAD(+)</name>
        <dbReference type="ChEBI" id="CHEBI:57540"/>
    </ligand>
</feature>
<dbReference type="InterPro" id="IPR012999">
    <property type="entry name" value="Pyr_OxRdtase_I_AS"/>
</dbReference>
<dbReference type="Pfam" id="PF02852">
    <property type="entry name" value="Pyr_redox_dim"/>
    <property type="match status" value="1"/>
</dbReference>
<dbReference type="PIRSF" id="PIRSF000350">
    <property type="entry name" value="Mercury_reductase_MerA"/>
    <property type="match status" value="1"/>
</dbReference>
<keyword evidence="3 8" id="KW-0274">FAD</keyword>
<evidence type="ECO:0000259" key="11">
    <source>
        <dbReference type="Pfam" id="PF02852"/>
    </source>
</evidence>